<dbReference type="SUPFAM" id="SSF53032">
    <property type="entry name" value="tRNA-intron endonuclease catalytic domain-like"/>
    <property type="match status" value="1"/>
</dbReference>
<dbReference type="GO" id="GO:0006388">
    <property type="term" value="P:tRNA splicing, via endonucleolytic cleavage and ligation"/>
    <property type="evidence" value="ECO:0007669"/>
    <property type="project" value="InterPro"/>
</dbReference>
<dbReference type="STRING" id="397948.Cmaq_1747"/>
<dbReference type="KEGG" id="cma:Cmaq_1747"/>
<name>A8MAJ3_CALMQ</name>
<dbReference type="HOGENOM" id="CLU_1465028_0_0_2"/>
<protein>
    <submittedName>
        <fullName evidence="2">tRNA intron endonuclease, catalytic-like protein</fullName>
    </submittedName>
</protein>
<keyword evidence="2" id="KW-0378">Hydrolase</keyword>
<reference evidence="2 3" key="1">
    <citation type="submission" date="2007-10" db="EMBL/GenBank/DDBJ databases">
        <title>Complete sequence of Caldivirga maquilingensis IC-167.</title>
        <authorList>
            <consortium name="US DOE Joint Genome Institute"/>
            <person name="Copeland A."/>
            <person name="Lucas S."/>
            <person name="Lapidus A."/>
            <person name="Barry K."/>
            <person name="Glavina del Rio T."/>
            <person name="Dalin E."/>
            <person name="Tice H."/>
            <person name="Pitluck S."/>
            <person name="Saunders E."/>
            <person name="Brettin T."/>
            <person name="Bruce D."/>
            <person name="Detter J.C."/>
            <person name="Han C."/>
            <person name="Schmutz J."/>
            <person name="Larimer F."/>
            <person name="Land M."/>
            <person name="Hauser L."/>
            <person name="Kyrpides N."/>
            <person name="Ivanova N."/>
            <person name="Biddle J.F."/>
            <person name="Zhang Z."/>
            <person name="Fitz-Gibbon S.T."/>
            <person name="Lowe T.M."/>
            <person name="Saltikov C."/>
            <person name="House C.H."/>
            <person name="Richardson P."/>
        </authorList>
    </citation>
    <scope>NUCLEOTIDE SEQUENCE [LARGE SCALE GENOMIC DNA]</scope>
    <source>
        <strain evidence="3">ATCC 700844 / DSM 13496 / JCM 10307 / IC-167</strain>
    </source>
</reference>
<dbReference type="GeneID" id="5708655"/>
<dbReference type="InterPro" id="IPR006677">
    <property type="entry name" value="tRNA_intron_Endonuc_cat-like"/>
</dbReference>
<dbReference type="AlphaFoldDB" id="A8MAJ3"/>
<dbReference type="OrthoDB" id="46045at2157"/>
<dbReference type="Gene3D" id="3.40.1350.10">
    <property type="match status" value="1"/>
</dbReference>
<evidence type="ECO:0000313" key="2">
    <source>
        <dbReference type="EMBL" id="ABW02570.1"/>
    </source>
</evidence>
<feature type="domain" description="tRNA intron endonuclease catalytic" evidence="1">
    <location>
        <begin position="73"/>
        <end position="157"/>
    </location>
</feature>
<keyword evidence="2" id="KW-0540">Nuclease</keyword>
<proteinExistence type="predicted"/>
<dbReference type="Pfam" id="PF01974">
    <property type="entry name" value="tRNA_int_endo"/>
    <property type="match status" value="1"/>
</dbReference>
<accession>A8MAJ3</accession>
<gene>
    <name evidence="2" type="ordered locus">Cmaq_1747</name>
</gene>
<dbReference type="InterPro" id="IPR036167">
    <property type="entry name" value="tRNA_intron_Endo_cat-like_sf"/>
</dbReference>
<keyword evidence="2" id="KW-0255">Endonuclease</keyword>
<sequence length="184" mass="21386">MRSAKILRVKSVGDFYIIEDELSRLLLNDKRPLDPDKIDPIELAYLIYIGDFKVYVDGRQVSISDVLHSGDLERFMVYLDLRNRGLYVKPVRDGKIDMLVWDKKKNALSSNPQYMIKILDEGRGIKTTELLELTDYAERNRMKLILALLSSEGTLTYYRAFTIEPTQRDAEWLRVRQVGELKGP</sequence>
<dbReference type="GO" id="GO:0003676">
    <property type="term" value="F:nucleic acid binding"/>
    <property type="evidence" value="ECO:0007669"/>
    <property type="project" value="InterPro"/>
</dbReference>
<dbReference type="Proteomes" id="UP000001137">
    <property type="component" value="Chromosome"/>
</dbReference>
<dbReference type="GO" id="GO:0000213">
    <property type="term" value="F:tRNA-intron lyase activity"/>
    <property type="evidence" value="ECO:0007669"/>
    <property type="project" value="InterPro"/>
</dbReference>
<dbReference type="EMBL" id="CP000852">
    <property type="protein sequence ID" value="ABW02570.1"/>
    <property type="molecule type" value="Genomic_DNA"/>
</dbReference>
<dbReference type="RefSeq" id="WP_012186789.1">
    <property type="nucleotide sequence ID" value="NC_009954.1"/>
</dbReference>
<evidence type="ECO:0000259" key="1">
    <source>
        <dbReference type="Pfam" id="PF01974"/>
    </source>
</evidence>
<organism evidence="2 3">
    <name type="scientific">Caldivirga maquilingensis (strain ATCC 700844 / DSM 13496 / JCM 10307 / IC-167)</name>
    <dbReference type="NCBI Taxonomy" id="397948"/>
    <lineage>
        <taxon>Archaea</taxon>
        <taxon>Thermoproteota</taxon>
        <taxon>Thermoprotei</taxon>
        <taxon>Thermoproteales</taxon>
        <taxon>Thermoproteaceae</taxon>
        <taxon>Caldivirga</taxon>
    </lineage>
</organism>
<dbReference type="eggNOG" id="arCOG01701">
    <property type="taxonomic scope" value="Archaea"/>
</dbReference>
<dbReference type="InterPro" id="IPR011856">
    <property type="entry name" value="tRNA_endonuc-like_dom_sf"/>
</dbReference>
<evidence type="ECO:0000313" key="3">
    <source>
        <dbReference type="Proteomes" id="UP000001137"/>
    </source>
</evidence>
<keyword evidence="3" id="KW-1185">Reference proteome</keyword>